<name>A0A3D9INN6_9BACL</name>
<organism evidence="1 2">
    <name type="scientific">Cohnella phaseoli</name>
    <dbReference type="NCBI Taxonomy" id="456490"/>
    <lineage>
        <taxon>Bacteria</taxon>
        <taxon>Bacillati</taxon>
        <taxon>Bacillota</taxon>
        <taxon>Bacilli</taxon>
        <taxon>Bacillales</taxon>
        <taxon>Paenibacillaceae</taxon>
        <taxon>Cohnella</taxon>
    </lineage>
</organism>
<evidence type="ECO:0000313" key="2">
    <source>
        <dbReference type="Proteomes" id="UP000256977"/>
    </source>
</evidence>
<proteinExistence type="predicted"/>
<dbReference type="EMBL" id="QRDZ01000026">
    <property type="protein sequence ID" value="RED63403.1"/>
    <property type="molecule type" value="Genomic_DNA"/>
</dbReference>
<protein>
    <submittedName>
        <fullName evidence="1">Uncharacterized protein</fullName>
    </submittedName>
</protein>
<evidence type="ECO:0000313" key="1">
    <source>
        <dbReference type="EMBL" id="RED63403.1"/>
    </source>
</evidence>
<gene>
    <name evidence="1" type="ORF">DFP98_12679</name>
</gene>
<reference evidence="1 2" key="1">
    <citation type="submission" date="2018-07" db="EMBL/GenBank/DDBJ databases">
        <title>Genomic Encyclopedia of Type Strains, Phase III (KMG-III): the genomes of soil and plant-associated and newly described type strains.</title>
        <authorList>
            <person name="Whitman W."/>
        </authorList>
    </citation>
    <scope>NUCLEOTIDE SEQUENCE [LARGE SCALE GENOMIC DNA]</scope>
    <source>
        <strain evidence="1 2">CECT 7287</strain>
    </source>
</reference>
<sequence>MLMNVLIGFVIVFLIVAASSEKTEAVVETMEE</sequence>
<accession>A0A3D9INN6</accession>
<comment type="caution">
    <text evidence="1">The sequence shown here is derived from an EMBL/GenBank/DDBJ whole genome shotgun (WGS) entry which is preliminary data.</text>
</comment>
<keyword evidence="2" id="KW-1185">Reference proteome</keyword>
<dbReference type="Proteomes" id="UP000256977">
    <property type="component" value="Unassembled WGS sequence"/>
</dbReference>
<dbReference type="AlphaFoldDB" id="A0A3D9INN6"/>